<evidence type="ECO:0000313" key="2">
    <source>
        <dbReference type="EnsemblPlants" id="OGLUM03G36320.1"/>
    </source>
</evidence>
<dbReference type="EnsemblPlants" id="OGLUM03G36320.1">
    <property type="protein sequence ID" value="OGLUM03G36320.1"/>
    <property type="gene ID" value="OGLUM03G36320"/>
</dbReference>
<name>A0A0D9ZE36_9ORYZ</name>
<dbReference type="Proteomes" id="UP000026961">
    <property type="component" value="Chromosome 3"/>
</dbReference>
<organism evidence="2">
    <name type="scientific">Oryza glumipatula</name>
    <dbReference type="NCBI Taxonomy" id="40148"/>
    <lineage>
        <taxon>Eukaryota</taxon>
        <taxon>Viridiplantae</taxon>
        <taxon>Streptophyta</taxon>
        <taxon>Embryophyta</taxon>
        <taxon>Tracheophyta</taxon>
        <taxon>Spermatophyta</taxon>
        <taxon>Magnoliopsida</taxon>
        <taxon>Liliopsida</taxon>
        <taxon>Poales</taxon>
        <taxon>Poaceae</taxon>
        <taxon>BOP clade</taxon>
        <taxon>Oryzoideae</taxon>
        <taxon>Oryzeae</taxon>
        <taxon>Oryzinae</taxon>
        <taxon>Oryza</taxon>
    </lineage>
</organism>
<keyword evidence="3" id="KW-1185">Reference proteome</keyword>
<sequence>MPPPPDECPPGHPMYESTIIMAHGKGLTEEGLSEIHHRGPGRPRPKGHLREGRGRRGPMGFVSLRFTAVAPAASCSCQSIQFHFSRVVVLLGMMQAAVAARTGRPSVLGCLSCFAGCHEGTPKCFPSCND</sequence>
<evidence type="ECO:0000313" key="3">
    <source>
        <dbReference type="Proteomes" id="UP000026961"/>
    </source>
</evidence>
<reference evidence="2" key="1">
    <citation type="submission" date="2015-04" db="UniProtKB">
        <authorList>
            <consortium name="EnsemblPlants"/>
        </authorList>
    </citation>
    <scope>IDENTIFICATION</scope>
</reference>
<dbReference type="AlphaFoldDB" id="A0A0D9ZE36"/>
<accession>A0A0D9ZE36</accession>
<reference evidence="2" key="2">
    <citation type="submission" date="2018-05" db="EMBL/GenBank/DDBJ databases">
        <title>OgluRS3 (Oryza glumaepatula Reference Sequence Version 3).</title>
        <authorList>
            <person name="Zhang J."/>
            <person name="Kudrna D."/>
            <person name="Lee S."/>
            <person name="Talag J."/>
            <person name="Welchert J."/>
            <person name="Wing R.A."/>
        </authorList>
    </citation>
    <scope>NUCLEOTIDE SEQUENCE [LARGE SCALE GENOMIC DNA]</scope>
</reference>
<feature type="compositionally biased region" description="Basic residues" evidence="1">
    <location>
        <begin position="38"/>
        <end position="47"/>
    </location>
</feature>
<protein>
    <submittedName>
        <fullName evidence="2">Uncharacterized protein</fullName>
    </submittedName>
</protein>
<dbReference type="HOGENOM" id="CLU_2137525_0_0_1"/>
<evidence type="ECO:0000256" key="1">
    <source>
        <dbReference type="SAM" id="MobiDB-lite"/>
    </source>
</evidence>
<proteinExistence type="predicted"/>
<feature type="region of interest" description="Disordered" evidence="1">
    <location>
        <begin position="32"/>
        <end position="56"/>
    </location>
</feature>
<dbReference type="Gramene" id="OGLUM03G36320.1">
    <property type="protein sequence ID" value="OGLUM03G36320.1"/>
    <property type="gene ID" value="OGLUM03G36320"/>
</dbReference>